<dbReference type="Pfam" id="PF04892">
    <property type="entry name" value="VanZ"/>
    <property type="match status" value="1"/>
</dbReference>
<keyword evidence="1" id="KW-1133">Transmembrane helix</keyword>
<feature type="transmembrane region" description="Helical" evidence="1">
    <location>
        <begin position="124"/>
        <end position="142"/>
    </location>
</feature>
<feature type="transmembrane region" description="Helical" evidence="1">
    <location>
        <begin position="61"/>
        <end position="79"/>
    </location>
</feature>
<feature type="transmembrane region" description="Helical" evidence="1">
    <location>
        <begin position="12"/>
        <end position="32"/>
    </location>
</feature>
<dbReference type="InterPro" id="IPR053150">
    <property type="entry name" value="Teicoplanin_resist-assoc"/>
</dbReference>
<name>A0ABV7WAW4_9MICO</name>
<sequence>MVDLRSPLVQRLATVAFAVYLLVLAGVAFLPLPGSPVPGAEGRVAVNLSLSRPDLLGGWESRRNVLMTVPFGLLLPLVVRWRYEAMVLACVGVTLLIETGQLLGSLAAGWAWRAFDVDDLLNNSVGALLGLAATGTVLLLSRRPRDRGWRPPRLPVYRLVAGFLAGGLVVWAVSSTVTTPPFVPLVDACGQQPAGALTELPGGVSVYAVDDGSLCVGGSAIGSSTILSDAAPGVVVTVQDEGGGGLEVGIAAPGTTDTVDGRGNPVRTYAVQGSQLLVWTASLPEGD</sequence>
<dbReference type="InterPro" id="IPR006976">
    <property type="entry name" value="VanZ-like"/>
</dbReference>
<evidence type="ECO:0000259" key="2">
    <source>
        <dbReference type="Pfam" id="PF04892"/>
    </source>
</evidence>
<dbReference type="Proteomes" id="UP001595685">
    <property type="component" value="Unassembled WGS sequence"/>
</dbReference>
<protein>
    <submittedName>
        <fullName evidence="3">VanZ family protein</fullName>
    </submittedName>
</protein>
<evidence type="ECO:0000313" key="3">
    <source>
        <dbReference type="EMBL" id="MFC3686945.1"/>
    </source>
</evidence>
<gene>
    <name evidence="3" type="ORF">ACFOLH_01170</name>
</gene>
<proteinExistence type="predicted"/>
<keyword evidence="4" id="KW-1185">Reference proteome</keyword>
<evidence type="ECO:0000313" key="4">
    <source>
        <dbReference type="Proteomes" id="UP001595685"/>
    </source>
</evidence>
<feature type="transmembrane region" description="Helical" evidence="1">
    <location>
        <begin position="154"/>
        <end position="173"/>
    </location>
</feature>
<dbReference type="PANTHER" id="PTHR36834:SF1">
    <property type="entry name" value="INTEGRAL MEMBRANE PROTEIN"/>
    <property type="match status" value="1"/>
</dbReference>
<organism evidence="3 4">
    <name type="scientific">Aquipuribacter hungaricus</name>
    <dbReference type="NCBI Taxonomy" id="545624"/>
    <lineage>
        <taxon>Bacteria</taxon>
        <taxon>Bacillati</taxon>
        <taxon>Actinomycetota</taxon>
        <taxon>Actinomycetes</taxon>
        <taxon>Micrococcales</taxon>
        <taxon>Intrasporangiaceae</taxon>
        <taxon>Aquipuribacter</taxon>
    </lineage>
</organism>
<evidence type="ECO:0000256" key="1">
    <source>
        <dbReference type="SAM" id="Phobius"/>
    </source>
</evidence>
<dbReference type="EMBL" id="JBHRWW010000001">
    <property type="protein sequence ID" value="MFC3686945.1"/>
    <property type="molecule type" value="Genomic_DNA"/>
</dbReference>
<keyword evidence="1" id="KW-0472">Membrane</keyword>
<dbReference type="PANTHER" id="PTHR36834">
    <property type="entry name" value="MEMBRANE PROTEIN-RELATED"/>
    <property type="match status" value="1"/>
</dbReference>
<reference evidence="4" key="1">
    <citation type="journal article" date="2019" name="Int. J. Syst. Evol. Microbiol.">
        <title>The Global Catalogue of Microorganisms (GCM) 10K type strain sequencing project: providing services to taxonomists for standard genome sequencing and annotation.</title>
        <authorList>
            <consortium name="The Broad Institute Genomics Platform"/>
            <consortium name="The Broad Institute Genome Sequencing Center for Infectious Disease"/>
            <person name="Wu L."/>
            <person name="Ma J."/>
        </authorList>
    </citation>
    <scope>NUCLEOTIDE SEQUENCE [LARGE SCALE GENOMIC DNA]</scope>
    <source>
        <strain evidence="4">NCAIM B.02333</strain>
    </source>
</reference>
<feature type="transmembrane region" description="Helical" evidence="1">
    <location>
        <begin position="86"/>
        <end position="112"/>
    </location>
</feature>
<dbReference type="RefSeq" id="WP_340290422.1">
    <property type="nucleotide sequence ID" value="NZ_JBBEOI010000018.1"/>
</dbReference>
<comment type="caution">
    <text evidence="3">The sequence shown here is derived from an EMBL/GenBank/DDBJ whole genome shotgun (WGS) entry which is preliminary data.</text>
</comment>
<keyword evidence="1" id="KW-0812">Transmembrane</keyword>
<accession>A0ABV7WAW4</accession>
<feature type="domain" description="VanZ-like" evidence="2">
    <location>
        <begin position="17"/>
        <end position="132"/>
    </location>
</feature>